<dbReference type="Pfam" id="PF00514">
    <property type="entry name" value="Arm"/>
    <property type="match status" value="1"/>
</dbReference>
<name>A0A669QTV2_PHACC</name>
<dbReference type="GO" id="GO:0005783">
    <property type="term" value="C:endoplasmic reticulum"/>
    <property type="evidence" value="ECO:0007669"/>
    <property type="project" value="TreeGrafter"/>
</dbReference>
<dbReference type="InterPro" id="IPR000225">
    <property type="entry name" value="Armadillo"/>
</dbReference>
<dbReference type="Ensembl" id="ENSPCLT00000023450.1">
    <property type="protein sequence ID" value="ENSPCLP00000017581.1"/>
    <property type="gene ID" value="ENSPCLG00000014659.1"/>
</dbReference>
<dbReference type="KEGG" id="pcoc:116239625"/>
<evidence type="ECO:0000259" key="2">
    <source>
        <dbReference type="Pfam" id="PF08609"/>
    </source>
</evidence>
<dbReference type="OMA" id="CHVQSGL"/>
<dbReference type="SUPFAM" id="SSF48371">
    <property type="entry name" value="ARM repeat"/>
    <property type="match status" value="1"/>
</dbReference>
<dbReference type="InterPro" id="IPR013918">
    <property type="entry name" value="Nucleotide_exch_fac_Fes1"/>
</dbReference>
<evidence type="ECO:0000256" key="1">
    <source>
        <dbReference type="ARBA" id="ARBA00022737"/>
    </source>
</evidence>
<accession>A0A669QTV2</accession>
<reference evidence="3" key="2">
    <citation type="submission" date="2025-09" db="UniProtKB">
        <authorList>
            <consortium name="Ensembl"/>
        </authorList>
    </citation>
    <scope>IDENTIFICATION</scope>
</reference>
<reference evidence="3" key="1">
    <citation type="submission" date="2025-08" db="UniProtKB">
        <authorList>
            <consortium name="Ensembl"/>
        </authorList>
    </citation>
    <scope>IDENTIFICATION</scope>
</reference>
<dbReference type="InterPro" id="IPR050693">
    <property type="entry name" value="Hsp70_NEF-Inhibitors"/>
</dbReference>
<dbReference type="Gene3D" id="1.25.10.10">
    <property type="entry name" value="Leucine-rich Repeat Variant"/>
    <property type="match status" value="1"/>
</dbReference>
<dbReference type="RefSeq" id="XP_031465621.1">
    <property type="nucleotide sequence ID" value="XM_031609761.1"/>
</dbReference>
<dbReference type="PANTHER" id="PTHR19316">
    <property type="entry name" value="PROTEIN FOLDING REGULATOR"/>
    <property type="match status" value="1"/>
</dbReference>
<dbReference type="AlphaFoldDB" id="A0A669QTV2"/>
<protein>
    <submittedName>
        <fullName evidence="3">HSPA (Hsp70) binding protein 1</fullName>
    </submittedName>
</protein>
<keyword evidence="1" id="KW-0677">Repeat</keyword>
<dbReference type="GeneID" id="116239625"/>
<evidence type="ECO:0000313" key="4">
    <source>
        <dbReference type="Proteomes" id="UP000472261"/>
    </source>
</evidence>
<dbReference type="OrthoDB" id="10250458at2759"/>
<dbReference type="PANTHER" id="PTHR19316:SF18">
    <property type="entry name" value="HSP70-BINDING PROTEIN 1"/>
    <property type="match status" value="1"/>
</dbReference>
<organism evidence="3 4">
    <name type="scientific">Phasianus colchicus</name>
    <name type="common">Common pheasant</name>
    <dbReference type="NCBI Taxonomy" id="9054"/>
    <lineage>
        <taxon>Eukaryota</taxon>
        <taxon>Metazoa</taxon>
        <taxon>Chordata</taxon>
        <taxon>Craniata</taxon>
        <taxon>Vertebrata</taxon>
        <taxon>Euteleostomi</taxon>
        <taxon>Archelosauria</taxon>
        <taxon>Archosauria</taxon>
        <taxon>Dinosauria</taxon>
        <taxon>Saurischia</taxon>
        <taxon>Theropoda</taxon>
        <taxon>Coelurosauria</taxon>
        <taxon>Aves</taxon>
        <taxon>Neognathae</taxon>
        <taxon>Galloanserae</taxon>
        <taxon>Galliformes</taxon>
        <taxon>Phasianidae</taxon>
        <taxon>Phasianinae</taxon>
        <taxon>Phasianus</taxon>
    </lineage>
</organism>
<dbReference type="Proteomes" id="UP000472261">
    <property type="component" value="Unplaced"/>
</dbReference>
<dbReference type="Pfam" id="PF08609">
    <property type="entry name" value="Fes1"/>
    <property type="match status" value="1"/>
</dbReference>
<keyword evidence="4" id="KW-1185">Reference proteome</keyword>
<dbReference type="CTD" id="23640"/>
<proteinExistence type="predicted"/>
<dbReference type="GO" id="GO:0000774">
    <property type="term" value="F:adenyl-nucleotide exchange factor activity"/>
    <property type="evidence" value="ECO:0007669"/>
    <property type="project" value="TreeGrafter"/>
</dbReference>
<gene>
    <name evidence="3" type="primary">HSPBP1</name>
</gene>
<dbReference type="InterPro" id="IPR011989">
    <property type="entry name" value="ARM-like"/>
</dbReference>
<dbReference type="InterPro" id="IPR016024">
    <property type="entry name" value="ARM-type_fold"/>
</dbReference>
<feature type="domain" description="Nucleotide exchange factor Fes1" evidence="2">
    <location>
        <begin position="17"/>
        <end position="110"/>
    </location>
</feature>
<evidence type="ECO:0000313" key="3">
    <source>
        <dbReference type="Ensembl" id="ENSPCLP00000017581.1"/>
    </source>
</evidence>
<sequence length="330" mass="35761">MAGVRGGGDPREPPRNLQGLLEMAVAATGPQPEPREPMGEERQRWLRAAVAEALGGTGQEVEELRRCLEVLARPCPGEEAAERGPGETASHERALEVLAELCESLDNATDFCALGGLEVVLGLLGHPWAPLRAGAARVVGACAQNLPGAQGRALALGALPALLECLRGDPDPRVPPRALFAVSCLVRAQAEGLAQFESLGGLEVLGGALQSPQAPLRARAAFLLHSLLREHPHLKEPLCRLGMVPQLVALLRTEHDGAHEHILGALCSLASDFPRVIQECRVPDLRMEELLRERRCLLQGREEFQEELEFCERLLQLCFETPTEESTMDR</sequence>